<feature type="domain" description="PORR" evidence="2">
    <location>
        <begin position="34"/>
        <end position="351"/>
    </location>
</feature>
<feature type="compositionally biased region" description="Basic and acidic residues" evidence="1">
    <location>
        <begin position="365"/>
        <end position="392"/>
    </location>
</feature>
<sequence>MRFTIFIPRHNTTFPPPPHRQHLRTLFDGDFTLVRDRGLDHAVEREKNLKPLLNLRNLIKHEPSKSLPVSLIRESIQLPFRPIDFVRKYPSVFEEFNLGGGFEPHIRLTPEAVELDVDEGFMYNSELFKHQVADRLLKLLMISKIHKIPLRVIEGLRWDLGLPQDFAKSMIPEFPDYFRVIGTGGNAVLELVCWNKDLAVSVLEKKMGSKGKELAFPLQFSTGFKMDNKYEKWLREWNKLPYVSPYENAGHFSASSDESDRWVVGVLHEILHLLVSKKTDKDNVLVLGEWLGLASRFKRAILQHPGIFYLSSKNRTYTVVLREGYKRGLLVEDNPAMEFRRKYIHLMNTVKKDSKKQKVVKGKSSTKEGIVKDCEGKEGEEKCDRDENRKEEQEEGSSELSDSEDEDASETVVDDDEEVSARGNRRSSANRRGRNLVEMKLGDKKPSRDSRRERPGGKITRKTWKKNPSEGSKRIQTRGEYKDVRSSPQRSRLSKSRERTFTKNTVV</sequence>
<dbReference type="Gramene" id="Psat0s743g0040.1">
    <property type="protein sequence ID" value="Psat0s743g0040.1.cds1"/>
    <property type="gene ID" value="Psat0s743g0040"/>
</dbReference>
<dbReference type="InterPro" id="IPR021099">
    <property type="entry name" value="PORR_domain"/>
</dbReference>
<evidence type="ECO:0000256" key="1">
    <source>
        <dbReference type="SAM" id="MobiDB-lite"/>
    </source>
</evidence>
<dbReference type="AlphaFoldDB" id="A0A9D5GX42"/>
<accession>A0A9D5GX42</accession>
<dbReference type="Gramene" id="PSAT_LOCUS5780_t1">
    <property type="protein sequence ID" value="CAL5185353.1"/>
    <property type="gene ID" value="PSAT_LOCUS5780"/>
</dbReference>
<proteinExistence type="predicted"/>
<keyword evidence="4" id="KW-1185">Reference proteome</keyword>
<evidence type="ECO:0000313" key="4">
    <source>
        <dbReference type="Proteomes" id="UP001058974"/>
    </source>
</evidence>
<reference evidence="3 4" key="1">
    <citation type="journal article" date="2022" name="Nat. Genet.">
        <title>Improved pea reference genome and pan-genome highlight genomic features and evolutionary characteristics.</title>
        <authorList>
            <person name="Yang T."/>
            <person name="Liu R."/>
            <person name="Luo Y."/>
            <person name="Hu S."/>
            <person name="Wang D."/>
            <person name="Wang C."/>
            <person name="Pandey M.K."/>
            <person name="Ge S."/>
            <person name="Xu Q."/>
            <person name="Li N."/>
            <person name="Li G."/>
            <person name="Huang Y."/>
            <person name="Saxena R.K."/>
            <person name="Ji Y."/>
            <person name="Li M."/>
            <person name="Yan X."/>
            <person name="He Y."/>
            <person name="Liu Y."/>
            <person name="Wang X."/>
            <person name="Xiang C."/>
            <person name="Varshney R.K."/>
            <person name="Ding H."/>
            <person name="Gao S."/>
            <person name="Zong X."/>
        </authorList>
    </citation>
    <scope>NUCLEOTIDE SEQUENCE [LARGE SCALE GENOMIC DNA]</scope>
    <source>
        <strain evidence="3 4">cv. Zhongwan 6</strain>
    </source>
</reference>
<dbReference type="PANTHER" id="PTHR31476">
    <property type="entry name" value="PROTEIN WHAT'S THIS FACTOR 1 HOMOLOG, CHLOROPLASTIC"/>
    <property type="match status" value="1"/>
</dbReference>
<evidence type="ECO:0000259" key="2">
    <source>
        <dbReference type="Pfam" id="PF11955"/>
    </source>
</evidence>
<feature type="compositionally biased region" description="Acidic residues" evidence="1">
    <location>
        <begin position="393"/>
        <end position="418"/>
    </location>
</feature>
<protein>
    <recommendedName>
        <fullName evidence="2">PORR domain-containing protein</fullName>
    </recommendedName>
</protein>
<feature type="compositionally biased region" description="Basic and acidic residues" evidence="1">
    <location>
        <begin position="467"/>
        <end position="485"/>
    </location>
</feature>
<gene>
    <name evidence="3" type="ORF">KIW84_012748</name>
</gene>
<dbReference type="GO" id="GO:0003723">
    <property type="term" value="F:RNA binding"/>
    <property type="evidence" value="ECO:0007669"/>
    <property type="project" value="InterPro"/>
</dbReference>
<comment type="caution">
    <text evidence="3">The sequence shown here is derived from an EMBL/GenBank/DDBJ whole genome shotgun (WGS) entry which is preliminary data.</text>
</comment>
<feature type="region of interest" description="Disordered" evidence="1">
    <location>
        <begin position="354"/>
        <end position="507"/>
    </location>
</feature>
<feature type="compositionally biased region" description="Basic and acidic residues" evidence="1">
    <location>
        <begin position="435"/>
        <end position="456"/>
    </location>
</feature>
<dbReference type="Proteomes" id="UP001058974">
    <property type="component" value="Chromosome 1"/>
</dbReference>
<organism evidence="3 4">
    <name type="scientific">Pisum sativum</name>
    <name type="common">Garden pea</name>
    <name type="synonym">Lathyrus oleraceus</name>
    <dbReference type="NCBI Taxonomy" id="3888"/>
    <lineage>
        <taxon>Eukaryota</taxon>
        <taxon>Viridiplantae</taxon>
        <taxon>Streptophyta</taxon>
        <taxon>Embryophyta</taxon>
        <taxon>Tracheophyta</taxon>
        <taxon>Spermatophyta</taxon>
        <taxon>Magnoliopsida</taxon>
        <taxon>eudicotyledons</taxon>
        <taxon>Gunneridae</taxon>
        <taxon>Pentapetalae</taxon>
        <taxon>rosids</taxon>
        <taxon>fabids</taxon>
        <taxon>Fabales</taxon>
        <taxon>Fabaceae</taxon>
        <taxon>Papilionoideae</taxon>
        <taxon>50 kb inversion clade</taxon>
        <taxon>NPAAA clade</taxon>
        <taxon>Hologalegina</taxon>
        <taxon>IRL clade</taxon>
        <taxon>Fabeae</taxon>
        <taxon>Lathyrus</taxon>
    </lineage>
</organism>
<dbReference type="Gramene" id="Psat01G0274800-T1">
    <property type="protein sequence ID" value="KAI5444243.1"/>
    <property type="gene ID" value="KIW84_012748"/>
</dbReference>
<feature type="compositionally biased region" description="Basic residues" evidence="1">
    <location>
        <begin position="423"/>
        <end position="434"/>
    </location>
</feature>
<evidence type="ECO:0000313" key="3">
    <source>
        <dbReference type="EMBL" id="KAI5444243.1"/>
    </source>
</evidence>
<dbReference type="OrthoDB" id="1892230at2759"/>
<dbReference type="PANTHER" id="PTHR31476:SF16">
    <property type="entry name" value="F14O23.23 PROTEIN"/>
    <property type="match status" value="1"/>
</dbReference>
<dbReference type="EMBL" id="JAMSHJ010000001">
    <property type="protein sequence ID" value="KAI5444243.1"/>
    <property type="molecule type" value="Genomic_DNA"/>
</dbReference>
<dbReference type="InterPro" id="IPR045040">
    <property type="entry name" value="PORR_fam"/>
</dbReference>
<name>A0A9D5GX42_PEA</name>
<dbReference type="Pfam" id="PF11955">
    <property type="entry name" value="PORR"/>
    <property type="match status" value="1"/>
</dbReference>